<evidence type="ECO:0000313" key="2">
    <source>
        <dbReference type="EMBL" id="GJU05431.1"/>
    </source>
</evidence>
<feature type="region of interest" description="Disordered" evidence="1">
    <location>
        <begin position="197"/>
        <end position="243"/>
    </location>
</feature>
<reference evidence="2" key="1">
    <citation type="journal article" date="2022" name="Int. J. Mol. Sci.">
        <title>Draft Genome of Tanacetum Coccineum: Genomic Comparison of Closely Related Tanacetum-Family Plants.</title>
        <authorList>
            <person name="Yamashiro T."/>
            <person name="Shiraishi A."/>
            <person name="Nakayama K."/>
            <person name="Satake H."/>
        </authorList>
    </citation>
    <scope>NUCLEOTIDE SEQUENCE</scope>
</reference>
<sequence>MSWKGDRLGIFSRTVFGPWLNIQTTLHDNHLLNFLLQHQRYVEDPSIDIPFIFDIDGRTLELGRQDFCLITGFRFGKISLDPKEKDRSKFRARVFPETPNLNGDHLLDLVKNDVAFNNLDDDDVVTTPNPATRGSSSSRSVHTCVRKEVGSEIADMQRRLLLLEVITKRLNNGPSKVDHNVDNNVDHNAWKRIFRKGRKRKQKTNKTEHGMEKTKPKSAKVSQNQKVNRKVNPDKAKDFQQNEGKYNLRELNIAKLKL</sequence>
<evidence type="ECO:0000313" key="3">
    <source>
        <dbReference type="Proteomes" id="UP001151760"/>
    </source>
</evidence>
<dbReference type="EMBL" id="BQNB010021347">
    <property type="protein sequence ID" value="GJU05431.1"/>
    <property type="molecule type" value="Genomic_DNA"/>
</dbReference>
<name>A0ABQ5IZB8_9ASTR</name>
<proteinExistence type="predicted"/>
<feature type="compositionally biased region" description="Basic and acidic residues" evidence="1">
    <location>
        <begin position="231"/>
        <end position="240"/>
    </location>
</feature>
<reference evidence="2" key="2">
    <citation type="submission" date="2022-01" db="EMBL/GenBank/DDBJ databases">
        <authorList>
            <person name="Yamashiro T."/>
            <person name="Shiraishi A."/>
            <person name="Satake H."/>
            <person name="Nakayama K."/>
        </authorList>
    </citation>
    <scope>NUCLEOTIDE SEQUENCE</scope>
</reference>
<dbReference type="Proteomes" id="UP001151760">
    <property type="component" value="Unassembled WGS sequence"/>
</dbReference>
<comment type="caution">
    <text evidence="2">The sequence shown here is derived from an EMBL/GenBank/DDBJ whole genome shotgun (WGS) entry which is preliminary data.</text>
</comment>
<organism evidence="2 3">
    <name type="scientific">Tanacetum coccineum</name>
    <dbReference type="NCBI Taxonomy" id="301880"/>
    <lineage>
        <taxon>Eukaryota</taxon>
        <taxon>Viridiplantae</taxon>
        <taxon>Streptophyta</taxon>
        <taxon>Embryophyta</taxon>
        <taxon>Tracheophyta</taxon>
        <taxon>Spermatophyta</taxon>
        <taxon>Magnoliopsida</taxon>
        <taxon>eudicotyledons</taxon>
        <taxon>Gunneridae</taxon>
        <taxon>Pentapetalae</taxon>
        <taxon>asterids</taxon>
        <taxon>campanulids</taxon>
        <taxon>Asterales</taxon>
        <taxon>Asteraceae</taxon>
        <taxon>Asteroideae</taxon>
        <taxon>Anthemideae</taxon>
        <taxon>Anthemidinae</taxon>
        <taxon>Tanacetum</taxon>
    </lineage>
</organism>
<evidence type="ECO:0000256" key="1">
    <source>
        <dbReference type="SAM" id="MobiDB-lite"/>
    </source>
</evidence>
<accession>A0ABQ5IZB8</accession>
<gene>
    <name evidence="2" type="ORF">Tco_1121861</name>
</gene>
<feature type="compositionally biased region" description="Basic and acidic residues" evidence="1">
    <location>
        <begin position="205"/>
        <end position="215"/>
    </location>
</feature>
<protein>
    <submittedName>
        <fullName evidence="2">Uncharacterized protein</fullName>
    </submittedName>
</protein>
<keyword evidence="3" id="KW-1185">Reference proteome</keyword>